<sequence>KMTRQQGIKDFDYFYLCVQSACYELENSMARRPDHLDIAKYETTYEAVDKLMSSIEQRAESVKLASTDEHDKATRKLVDVREKIDTHSARIGITIQQQQPTLTNTYKPR</sequence>
<keyword evidence="2" id="KW-1185">Reference proteome</keyword>
<evidence type="ECO:0008006" key="3">
    <source>
        <dbReference type="Google" id="ProtNLM"/>
    </source>
</evidence>
<evidence type="ECO:0000313" key="1">
    <source>
        <dbReference type="EMBL" id="RUT72680.1"/>
    </source>
</evidence>
<organism evidence="1 2">
    <name type="scientific">Ancylomarina longa</name>
    <dbReference type="NCBI Taxonomy" id="2487017"/>
    <lineage>
        <taxon>Bacteria</taxon>
        <taxon>Pseudomonadati</taxon>
        <taxon>Bacteroidota</taxon>
        <taxon>Bacteroidia</taxon>
        <taxon>Marinilabiliales</taxon>
        <taxon>Marinifilaceae</taxon>
        <taxon>Ancylomarina</taxon>
    </lineage>
</organism>
<name>A0A434AEA3_9BACT</name>
<feature type="non-terminal residue" evidence="1">
    <location>
        <position position="1"/>
    </location>
</feature>
<proteinExistence type="predicted"/>
<reference evidence="1 2" key="1">
    <citation type="submission" date="2018-11" db="EMBL/GenBank/DDBJ databases">
        <title>Parancylomarina longa gen. nov., sp. nov., isolated from sediments of southern Okinawa.</title>
        <authorList>
            <person name="Fu T."/>
        </authorList>
    </citation>
    <scope>NUCLEOTIDE SEQUENCE [LARGE SCALE GENOMIC DNA]</scope>
    <source>
        <strain evidence="1 2">T3-2 S1-C</strain>
    </source>
</reference>
<protein>
    <recommendedName>
        <fullName evidence="3">Four helix bundle protein</fullName>
    </recommendedName>
</protein>
<dbReference type="Proteomes" id="UP000282985">
    <property type="component" value="Unassembled WGS sequence"/>
</dbReference>
<dbReference type="EMBL" id="RJJX01000155">
    <property type="protein sequence ID" value="RUT72680.1"/>
    <property type="molecule type" value="Genomic_DNA"/>
</dbReference>
<dbReference type="AlphaFoldDB" id="A0A434AEA3"/>
<gene>
    <name evidence="1" type="ORF">DLK05_17100</name>
</gene>
<evidence type="ECO:0000313" key="2">
    <source>
        <dbReference type="Proteomes" id="UP000282985"/>
    </source>
</evidence>
<dbReference type="RefSeq" id="WP_209319950.1">
    <property type="nucleotide sequence ID" value="NZ_RJJX01000155.1"/>
</dbReference>
<accession>A0A434AEA3</accession>
<comment type="caution">
    <text evidence="1">The sequence shown here is derived from an EMBL/GenBank/DDBJ whole genome shotgun (WGS) entry which is preliminary data.</text>
</comment>